<keyword evidence="2" id="KW-0520">NAD</keyword>
<evidence type="ECO:0000259" key="5">
    <source>
        <dbReference type="Pfam" id="PF02826"/>
    </source>
</evidence>
<dbReference type="EMBL" id="VBPB01000002">
    <property type="protein sequence ID" value="TMQ74317.1"/>
    <property type="molecule type" value="Genomic_DNA"/>
</dbReference>
<dbReference type="SUPFAM" id="SSF52283">
    <property type="entry name" value="Formate/glycerate dehydrogenase catalytic domain-like"/>
    <property type="match status" value="1"/>
</dbReference>
<dbReference type="InterPro" id="IPR006139">
    <property type="entry name" value="D-isomer_2_OHA_DH_cat_dom"/>
</dbReference>
<reference evidence="6 7" key="1">
    <citation type="journal article" date="2019" name="Nat. Microbiol.">
        <title>Mediterranean grassland soil C-N compound turnover is dependent on rainfall and depth, and is mediated by genomically divergent microorganisms.</title>
        <authorList>
            <person name="Diamond S."/>
            <person name="Andeer P.F."/>
            <person name="Li Z."/>
            <person name="Crits-Christoph A."/>
            <person name="Burstein D."/>
            <person name="Anantharaman K."/>
            <person name="Lane K.R."/>
            <person name="Thomas B.C."/>
            <person name="Pan C."/>
            <person name="Northen T.R."/>
            <person name="Banfield J.F."/>
        </authorList>
    </citation>
    <scope>NUCLEOTIDE SEQUENCE [LARGE SCALE GENOMIC DNA]</scope>
    <source>
        <strain evidence="6">WS_11</strain>
    </source>
</reference>
<protein>
    <submittedName>
        <fullName evidence="6">D-2-hydroxyacid dehydrogenase</fullName>
    </submittedName>
</protein>
<dbReference type="Gene3D" id="3.40.50.720">
    <property type="entry name" value="NAD(P)-binding Rossmann-like Domain"/>
    <property type="match status" value="2"/>
</dbReference>
<proteinExistence type="inferred from homology"/>
<evidence type="ECO:0000313" key="7">
    <source>
        <dbReference type="Proteomes" id="UP000319771"/>
    </source>
</evidence>
<dbReference type="SUPFAM" id="SSF51735">
    <property type="entry name" value="NAD(P)-binding Rossmann-fold domains"/>
    <property type="match status" value="1"/>
</dbReference>
<dbReference type="CDD" id="cd05300">
    <property type="entry name" value="2-Hacid_dh_1"/>
    <property type="match status" value="1"/>
</dbReference>
<evidence type="ECO:0000256" key="3">
    <source>
        <dbReference type="RuleBase" id="RU003719"/>
    </source>
</evidence>
<comment type="caution">
    <text evidence="6">The sequence shown here is derived from an EMBL/GenBank/DDBJ whole genome shotgun (WGS) entry which is preliminary data.</text>
</comment>
<comment type="similarity">
    <text evidence="3">Belongs to the D-isomer specific 2-hydroxyacid dehydrogenase family.</text>
</comment>
<accession>A0A538UEN3</accession>
<evidence type="ECO:0000256" key="2">
    <source>
        <dbReference type="ARBA" id="ARBA00023027"/>
    </source>
</evidence>
<name>A0A538UEN3_UNCEI</name>
<feature type="domain" description="D-isomer specific 2-hydroxyacid dehydrogenase catalytic" evidence="4">
    <location>
        <begin position="25"/>
        <end position="327"/>
    </location>
</feature>
<dbReference type="InterPro" id="IPR029753">
    <property type="entry name" value="D-isomer_DH_CS"/>
</dbReference>
<dbReference type="PANTHER" id="PTHR43333">
    <property type="entry name" value="2-HACID_DH_C DOMAIN-CONTAINING PROTEIN"/>
    <property type="match status" value="1"/>
</dbReference>
<dbReference type="InterPro" id="IPR006140">
    <property type="entry name" value="D-isomer_DH_NAD-bd"/>
</dbReference>
<dbReference type="PANTHER" id="PTHR43333:SF1">
    <property type="entry name" value="D-ISOMER SPECIFIC 2-HYDROXYACID DEHYDROGENASE NAD-BINDING DOMAIN-CONTAINING PROTEIN"/>
    <property type="match status" value="1"/>
</dbReference>
<dbReference type="Proteomes" id="UP000319771">
    <property type="component" value="Unassembled WGS sequence"/>
</dbReference>
<keyword evidence="1 3" id="KW-0560">Oxidoreductase</keyword>
<dbReference type="Pfam" id="PF00389">
    <property type="entry name" value="2-Hacid_dh"/>
    <property type="match status" value="1"/>
</dbReference>
<dbReference type="GO" id="GO:0051287">
    <property type="term" value="F:NAD binding"/>
    <property type="evidence" value="ECO:0007669"/>
    <property type="project" value="InterPro"/>
</dbReference>
<evidence type="ECO:0000313" key="6">
    <source>
        <dbReference type="EMBL" id="TMQ74317.1"/>
    </source>
</evidence>
<dbReference type="InterPro" id="IPR036291">
    <property type="entry name" value="NAD(P)-bd_dom_sf"/>
</dbReference>
<gene>
    <name evidence="6" type="ORF">E6K81_00160</name>
</gene>
<feature type="domain" description="D-isomer specific 2-hydroxyacid dehydrogenase NAD-binding" evidence="5">
    <location>
        <begin position="116"/>
        <end position="296"/>
    </location>
</feature>
<evidence type="ECO:0000256" key="1">
    <source>
        <dbReference type="ARBA" id="ARBA00023002"/>
    </source>
</evidence>
<dbReference type="AlphaFoldDB" id="A0A538UEN3"/>
<sequence length="333" mass="36482">MPRMPPLRVLEFVRWQDSVWNLPAEHVAALAREFPSVRFDSPADRAEADAMMPETDIVLGWAVRRENFARATRLRWIQLTAAGVGAQLFPELVESPVVLTNARGLHAISMAEHALGVMLMLARKLHLARDAQAKRHWAQERLWVEAPGFGQLSGGTLGLVGLGAVGRALAERARSLGMRVLAVRQHPSADPSPADAQWGPDRLHALIEQVDWLVLAAPLTPSTRGLIGRAELARLKPDAVLVNLGRGPLVDEPALVEALAAGRLAGAALDVFVEEPLPAESPLWAMPQVIVTPHVSGFGPRFWERTCELFARNLHRWIAGEPLENVVDKRAGY</sequence>
<dbReference type="Pfam" id="PF02826">
    <property type="entry name" value="2-Hacid_dh_C"/>
    <property type="match status" value="1"/>
</dbReference>
<dbReference type="PROSITE" id="PS00671">
    <property type="entry name" value="D_2_HYDROXYACID_DH_3"/>
    <property type="match status" value="1"/>
</dbReference>
<organism evidence="6 7">
    <name type="scientific">Eiseniibacteriota bacterium</name>
    <dbReference type="NCBI Taxonomy" id="2212470"/>
    <lineage>
        <taxon>Bacteria</taxon>
        <taxon>Candidatus Eiseniibacteriota</taxon>
    </lineage>
</organism>
<dbReference type="GO" id="GO:0016616">
    <property type="term" value="F:oxidoreductase activity, acting on the CH-OH group of donors, NAD or NADP as acceptor"/>
    <property type="evidence" value="ECO:0007669"/>
    <property type="project" value="InterPro"/>
</dbReference>
<evidence type="ECO:0000259" key="4">
    <source>
        <dbReference type="Pfam" id="PF00389"/>
    </source>
</evidence>